<feature type="binding site" description="via carbamate group" evidence="15">
    <location>
        <position position="121"/>
    </location>
    <ligand>
        <name>Mg(2+)</name>
        <dbReference type="ChEBI" id="CHEBI:18420"/>
    </ligand>
</feature>
<comment type="cofactor">
    <cofactor evidence="1 15">
        <name>Mg(2+)</name>
        <dbReference type="ChEBI" id="CHEBI:18420"/>
    </cofactor>
</comment>
<dbReference type="NCBIfam" id="NF002068">
    <property type="entry name" value="PRK00911.1"/>
    <property type="match status" value="1"/>
</dbReference>
<dbReference type="GO" id="GO:0004160">
    <property type="term" value="F:dihydroxy-acid dehydratase activity"/>
    <property type="evidence" value="ECO:0007669"/>
    <property type="project" value="UniProtKB-UniRule"/>
</dbReference>
<comment type="cofactor">
    <cofactor evidence="15">
        <name>[2Fe-2S] cluster</name>
        <dbReference type="ChEBI" id="CHEBI:190135"/>
    </cofactor>
    <text evidence="15">Binds 1 [2Fe-2S] cluster per subunit. This cluster acts as a Lewis acid cofactor.</text>
</comment>
<dbReference type="InterPro" id="IPR000581">
    <property type="entry name" value="ILV_EDD_N"/>
</dbReference>
<feature type="binding site" evidence="15">
    <location>
        <position position="78"/>
    </location>
    <ligand>
        <name>Mg(2+)</name>
        <dbReference type="ChEBI" id="CHEBI:18420"/>
    </ligand>
</feature>
<dbReference type="UniPathway" id="UPA00049">
    <property type="reaction ID" value="UER00061"/>
</dbReference>
<dbReference type="InterPro" id="IPR020558">
    <property type="entry name" value="DiOHA_6PGluconate_deHydtase_CS"/>
</dbReference>
<evidence type="ECO:0000256" key="14">
    <source>
        <dbReference type="ARBA" id="ARBA00029490"/>
    </source>
</evidence>
<dbReference type="Pfam" id="PF24877">
    <property type="entry name" value="ILV_EDD_C"/>
    <property type="match status" value="1"/>
</dbReference>
<evidence type="ECO:0000259" key="17">
    <source>
        <dbReference type="Pfam" id="PF24877"/>
    </source>
</evidence>
<dbReference type="HAMAP" id="MF_00012">
    <property type="entry name" value="IlvD"/>
    <property type="match status" value="1"/>
</dbReference>
<proteinExistence type="inferred from homology"/>
<dbReference type="InterPro" id="IPR004404">
    <property type="entry name" value="DihydroxyA_deHydtase"/>
</dbReference>
<feature type="domain" description="Dihydroxy-acid/6-phosphogluconate dehydratase C-terminal" evidence="17">
    <location>
        <begin position="358"/>
        <end position="549"/>
    </location>
</feature>
<dbReference type="PANTHER" id="PTHR43661">
    <property type="entry name" value="D-XYLONATE DEHYDRATASE"/>
    <property type="match status" value="1"/>
</dbReference>
<dbReference type="EMBL" id="MDDC01000006">
    <property type="protein sequence ID" value="OIQ60091.1"/>
    <property type="molecule type" value="Genomic_DNA"/>
</dbReference>
<evidence type="ECO:0000313" key="18">
    <source>
        <dbReference type="EMBL" id="OIQ60091.1"/>
    </source>
</evidence>
<gene>
    <name evidence="18" type="primary">ilvD_2</name>
    <name evidence="15" type="synonym">ilvD</name>
    <name evidence="18" type="ORF">MOTE_09250</name>
</gene>
<dbReference type="InterPro" id="IPR037237">
    <property type="entry name" value="IlvD/EDD_N"/>
</dbReference>
<dbReference type="PANTHER" id="PTHR43661:SF3">
    <property type="entry name" value="D-XYLONATE DEHYDRATASE YAGF-RELATED"/>
    <property type="match status" value="1"/>
</dbReference>
<keyword evidence="8 15" id="KW-0411">Iron-sulfur</keyword>
<dbReference type="GO" id="GO:0005829">
    <property type="term" value="C:cytosol"/>
    <property type="evidence" value="ECO:0007669"/>
    <property type="project" value="TreeGrafter"/>
</dbReference>
<feature type="binding site" evidence="15">
    <location>
        <position position="120"/>
    </location>
    <ligand>
        <name>Mg(2+)</name>
        <dbReference type="ChEBI" id="CHEBI:18420"/>
    </ligand>
</feature>
<comment type="function">
    <text evidence="15">Functions in the biosynthesis of branched-chain amino acids. Catalyzes the dehydration of (2R,3R)-2,3-dihydroxy-3-methylpentanoate (2,3-dihydroxy-3-methylvalerate) into 2-oxo-3-methylpentanoate (2-oxo-3-methylvalerate) and of (2R)-2,3-dihydroxy-3-methylbutanoate (2,3-dihydroxyisovalerate) into 2-oxo-3-methylbutanoate (2-oxoisovalerate), the penultimate precursor to L-isoleucine and L-valine, respectively.</text>
</comment>
<dbReference type="GO" id="GO:0000287">
    <property type="term" value="F:magnesium ion binding"/>
    <property type="evidence" value="ECO:0007669"/>
    <property type="project" value="UniProtKB-UniRule"/>
</dbReference>
<dbReference type="AlphaFoldDB" id="A0A1J5P3M6"/>
<evidence type="ECO:0000256" key="6">
    <source>
        <dbReference type="ARBA" id="ARBA00022842"/>
    </source>
</evidence>
<evidence type="ECO:0000256" key="8">
    <source>
        <dbReference type="ARBA" id="ARBA00023014"/>
    </source>
</evidence>
<organism evidence="18 19">
    <name type="scientific">Neomoorella thermoacetica</name>
    <name type="common">Clostridium thermoaceticum</name>
    <dbReference type="NCBI Taxonomy" id="1525"/>
    <lineage>
        <taxon>Bacteria</taxon>
        <taxon>Bacillati</taxon>
        <taxon>Bacillota</taxon>
        <taxon>Clostridia</taxon>
        <taxon>Neomoorellales</taxon>
        <taxon>Neomoorellaceae</taxon>
        <taxon>Neomoorella</taxon>
    </lineage>
</organism>
<name>A0A1J5P3M6_NEOTH</name>
<keyword evidence="4 15" id="KW-0001">2Fe-2S</keyword>
<keyword evidence="5 15" id="KW-0479">Metal-binding</keyword>
<feature type="modified residue" description="N6-carboxylysine" evidence="15">
    <location>
        <position position="121"/>
    </location>
</feature>
<keyword evidence="3 15" id="KW-0028">Amino-acid biosynthesis</keyword>
<feature type="binding site" evidence="15">
    <location>
        <position position="442"/>
    </location>
    <ligand>
        <name>Mg(2+)</name>
        <dbReference type="ChEBI" id="CHEBI:18420"/>
    </ligand>
</feature>
<keyword evidence="7 15" id="KW-0408">Iron</keyword>
<dbReference type="Pfam" id="PF00920">
    <property type="entry name" value="ILVD_EDD_N"/>
    <property type="match status" value="1"/>
</dbReference>
<evidence type="ECO:0000256" key="12">
    <source>
        <dbReference type="ARBA" id="ARBA00029436"/>
    </source>
</evidence>
<dbReference type="GO" id="GO:0009099">
    <property type="term" value="P:L-valine biosynthetic process"/>
    <property type="evidence" value="ECO:0007669"/>
    <property type="project" value="UniProtKB-UniRule"/>
</dbReference>
<comment type="pathway">
    <text evidence="13 15">Amino-acid biosynthesis; L-isoleucine biosynthesis; L-isoleucine from 2-oxobutanoate: step 3/4.</text>
</comment>
<evidence type="ECO:0000256" key="9">
    <source>
        <dbReference type="ARBA" id="ARBA00023239"/>
    </source>
</evidence>
<keyword evidence="10 15" id="KW-0100">Branched-chain amino acid biosynthesis</keyword>
<dbReference type="InterPro" id="IPR042096">
    <property type="entry name" value="Dihydro-acid_dehy_C"/>
</dbReference>
<sequence>MRSDAMKTGLARAPHRSLLKAMGLTEAEIERPIIGIVNAHNELIPGHFHLNTLVEAVKAGVRLAGGTPLEFPTIGVCDGLAMNHVGMKYSLASRELIADMIEVMATAHPFDALVFIPNCDKIVPGMLMAAARLNLPAIFISGGPMLAGRYQGRDVSLSTMFEAVGAVQAGKMTEQELAALEDCACPGCGSCAGMFTANTMNCMVEALGVGLPGNGTIPAVSGARLRLAKEAGMQVMKLLQENIRPLDIMTATAFRNAVAVDMALGGSTNTCLHLPAIAHEAGVELDLTTFGEINRRTPQICKLSPAGSQHIQDLDEAGGIPAVMNELYRHGLIDGSALTVTGRTVADNVSGREVSRREVIRPVEDPYSREGGLAVLYGNLAPEGAVVKKGAVLPEMMRHEGPARVFNSEEEAFAAIMGKQIKPGDVVVIRYEGPRGGPGMQEMLSPTAALAGMGLDSSVALITDGRFSGASRGASIGHVSPEAAAGGLIALVEEGDIIAIDIEAGKLELKVPEEEIARRRQNWQAPPPKITRGYLARYARMVTSGAKGAVLE</sequence>
<dbReference type="GO" id="GO:0009097">
    <property type="term" value="P:isoleucine biosynthetic process"/>
    <property type="evidence" value="ECO:0007669"/>
    <property type="project" value="UniProtKB-UniRule"/>
</dbReference>
<evidence type="ECO:0000256" key="1">
    <source>
        <dbReference type="ARBA" id="ARBA00001946"/>
    </source>
</evidence>
<evidence type="ECO:0000256" key="10">
    <source>
        <dbReference type="ARBA" id="ARBA00023304"/>
    </source>
</evidence>
<accession>A0A1J5P3M6</accession>
<dbReference type="Gene3D" id="3.50.30.80">
    <property type="entry name" value="IlvD/EDD C-terminal domain-like"/>
    <property type="match status" value="1"/>
</dbReference>
<dbReference type="InterPro" id="IPR056740">
    <property type="entry name" value="ILV_EDD_C"/>
</dbReference>
<dbReference type="NCBIfam" id="TIGR00110">
    <property type="entry name" value="ilvD"/>
    <property type="match status" value="1"/>
</dbReference>
<reference evidence="18 19" key="1">
    <citation type="submission" date="2016-08" db="EMBL/GenBank/DDBJ databases">
        <title>Genome-based comparison of Moorella thermoacetic strains.</title>
        <authorList>
            <person name="Poehlein A."/>
            <person name="Bengelsdorf F.R."/>
            <person name="Esser C."/>
            <person name="Duerre P."/>
            <person name="Daniel R."/>
        </authorList>
    </citation>
    <scope>NUCLEOTIDE SEQUENCE [LARGE SCALE GENOMIC DNA]</scope>
    <source>
        <strain evidence="18 19">DSM 21394</strain>
    </source>
</reference>
<dbReference type="PROSITE" id="PS00886">
    <property type="entry name" value="ILVD_EDD_1"/>
    <property type="match status" value="1"/>
</dbReference>
<evidence type="ECO:0000256" key="13">
    <source>
        <dbReference type="ARBA" id="ARBA00029437"/>
    </source>
</evidence>
<protein>
    <recommendedName>
        <fullName evidence="14 15">Dihydroxy-acid dehydratase</fullName>
        <shortName evidence="15">DAD</shortName>
        <ecNumber evidence="14 15">4.2.1.9</ecNumber>
    </recommendedName>
</protein>
<dbReference type="GO" id="GO:0051537">
    <property type="term" value="F:2 iron, 2 sulfur cluster binding"/>
    <property type="evidence" value="ECO:0007669"/>
    <property type="project" value="UniProtKB-UniRule"/>
</dbReference>
<dbReference type="PROSITE" id="PS00887">
    <property type="entry name" value="ILVD_EDD_2"/>
    <property type="match status" value="1"/>
</dbReference>
<comment type="caution">
    <text evidence="15">Lacks conserved residue(s) required for the propagation of feature annotation.</text>
</comment>
<evidence type="ECO:0000256" key="2">
    <source>
        <dbReference type="ARBA" id="ARBA00006486"/>
    </source>
</evidence>
<evidence type="ECO:0000256" key="7">
    <source>
        <dbReference type="ARBA" id="ARBA00023004"/>
    </source>
</evidence>
<comment type="similarity">
    <text evidence="2 15">Belongs to the IlvD/Edd family.</text>
</comment>
<comment type="subunit">
    <text evidence="15">Homodimer.</text>
</comment>
<dbReference type="SUPFAM" id="SSF52016">
    <property type="entry name" value="LeuD/IlvD-like"/>
    <property type="match status" value="1"/>
</dbReference>
<dbReference type="SUPFAM" id="SSF143975">
    <property type="entry name" value="IlvD/EDD N-terminal domain-like"/>
    <property type="match status" value="1"/>
</dbReference>
<evidence type="ECO:0000259" key="16">
    <source>
        <dbReference type="Pfam" id="PF00920"/>
    </source>
</evidence>
<feature type="domain" description="Dihydroxy-acid/6-phosphogluconate dehydratase N-terminal" evidence="16">
    <location>
        <begin position="31"/>
        <end position="348"/>
    </location>
</feature>
<evidence type="ECO:0000256" key="11">
    <source>
        <dbReference type="ARBA" id="ARBA00029304"/>
    </source>
</evidence>
<evidence type="ECO:0000256" key="5">
    <source>
        <dbReference type="ARBA" id="ARBA00022723"/>
    </source>
</evidence>
<keyword evidence="9 15" id="KW-0456">Lyase</keyword>
<comment type="caution">
    <text evidence="18">The sequence shown here is derived from an EMBL/GenBank/DDBJ whole genome shotgun (WGS) entry which is preliminary data.</text>
</comment>
<feature type="active site" description="Proton acceptor" evidence="15">
    <location>
        <position position="468"/>
    </location>
</feature>
<evidence type="ECO:0000313" key="19">
    <source>
        <dbReference type="Proteomes" id="UP000182811"/>
    </source>
</evidence>
<dbReference type="FunFam" id="3.50.30.80:FF:000001">
    <property type="entry name" value="Dihydroxy-acid dehydratase"/>
    <property type="match status" value="1"/>
</dbReference>
<evidence type="ECO:0000256" key="3">
    <source>
        <dbReference type="ARBA" id="ARBA00022605"/>
    </source>
</evidence>
<dbReference type="Proteomes" id="UP000182811">
    <property type="component" value="Unassembled WGS sequence"/>
</dbReference>
<dbReference type="OrthoDB" id="9807077at2"/>
<comment type="pathway">
    <text evidence="12 15">Amino-acid biosynthesis; L-valine biosynthesis; L-valine from pyruvate: step 3/4.</text>
</comment>
<dbReference type="UniPathway" id="UPA00047">
    <property type="reaction ID" value="UER00057"/>
</dbReference>
<evidence type="ECO:0000256" key="4">
    <source>
        <dbReference type="ARBA" id="ARBA00022714"/>
    </source>
</evidence>
<keyword evidence="6 15" id="KW-0460">Magnesium</keyword>
<comment type="catalytic activity">
    <reaction evidence="11">
        <text>(2R)-2,3-dihydroxy-3-methylbutanoate = 3-methyl-2-oxobutanoate + H2O</text>
        <dbReference type="Rhea" id="RHEA:24809"/>
        <dbReference type="ChEBI" id="CHEBI:11851"/>
        <dbReference type="ChEBI" id="CHEBI:15377"/>
        <dbReference type="ChEBI" id="CHEBI:49072"/>
        <dbReference type="EC" id="4.2.1.9"/>
    </reaction>
    <physiologicalReaction direction="left-to-right" evidence="11">
        <dbReference type="Rhea" id="RHEA:24810"/>
    </physiologicalReaction>
</comment>
<dbReference type="EC" id="4.2.1.9" evidence="14 15"/>
<comment type="catalytic activity">
    <reaction evidence="15">
        <text>(2R,3R)-2,3-dihydroxy-3-methylpentanoate = (S)-3-methyl-2-oxopentanoate + H2O</text>
        <dbReference type="Rhea" id="RHEA:27694"/>
        <dbReference type="ChEBI" id="CHEBI:15377"/>
        <dbReference type="ChEBI" id="CHEBI:35146"/>
        <dbReference type="ChEBI" id="CHEBI:49258"/>
        <dbReference type="EC" id="4.2.1.9"/>
    </reaction>
</comment>
<evidence type="ECO:0000256" key="15">
    <source>
        <dbReference type="HAMAP-Rule" id="MF_00012"/>
    </source>
</evidence>